<keyword evidence="1" id="KW-0812">Transmembrane</keyword>
<keyword evidence="1" id="KW-1133">Transmembrane helix</keyword>
<dbReference type="SUPFAM" id="SSF54523">
    <property type="entry name" value="Pili subunits"/>
    <property type="match status" value="1"/>
</dbReference>
<keyword evidence="1" id="KW-0472">Membrane</keyword>
<dbReference type="HOGENOM" id="CLU_123291_0_0_5"/>
<dbReference type="eggNOG" id="COG4970">
    <property type="taxonomic scope" value="Bacteria"/>
</dbReference>
<accession>B8IR72</accession>
<reference evidence="2 3" key="1">
    <citation type="submission" date="2009-01" db="EMBL/GenBank/DDBJ databases">
        <title>Complete sequence of chromosome of Methylobacterium nodulans ORS 2060.</title>
        <authorList>
            <consortium name="US DOE Joint Genome Institute"/>
            <person name="Lucas S."/>
            <person name="Copeland A."/>
            <person name="Lapidus A."/>
            <person name="Glavina del Rio T."/>
            <person name="Dalin E."/>
            <person name="Tice H."/>
            <person name="Bruce D."/>
            <person name="Goodwin L."/>
            <person name="Pitluck S."/>
            <person name="Sims D."/>
            <person name="Brettin T."/>
            <person name="Detter J.C."/>
            <person name="Han C."/>
            <person name="Larimer F."/>
            <person name="Land M."/>
            <person name="Hauser L."/>
            <person name="Kyrpides N."/>
            <person name="Ivanova N."/>
            <person name="Marx C.J."/>
            <person name="Richardson P."/>
        </authorList>
    </citation>
    <scope>NUCLEOTIDE SEQUENCE [LARGE SCALE GENOMIC DNA]</scope>
    <source>
        <strain evidence="3">LMG 21967 / CNCM I-2342 / ORS 2060</strain>
    </source>
</reference>
<proteinExistence type="predicted"/>
<name>B8IR72_METNO</name>
<dbReference type="InterPro" id="IPR045584">
    <property type="entry name" value="Pilin-like"/>
</dbReference>
<protein>
    <recommendedName>
        <fullName evidence="4">General secretion pathway protein H</fullName>
    </recommendedName>
</protein>
<dbReference type="Proteomes" id="UP000008207">
    <property type="component" value="Chromosome"/>
</dbReference>
<evidence type="ECO:0000256" key="1">
    <source>
        <dbReference type="SAM" id="Phobius"/>
    </source>
</evidence>
<evidence type="ECO:0008006" key="4">
    <source>
        <dbReference type="Google" id="ProtNLM"/>
    </source>
</evidence>
<dbReference type="AlphaFoldDB" id="B8IR72"/>
<dbReference type="KEGG" id="mno:Mnod_1784"/>
<organism evidence="2 3">
    <name type="scientific">Methylobacterium nodulans (strain LMG 21967 / CNCM I-2342 / ORS 2060)</name>
    <dbReference type="NCBI Taxonomy" id="460265"/>
    <lineage>
        <taxon>Bacteria</taxon>
        <taxon>Pseudomonadati</taxon>
        <taxon>Pseudomonadota</taxon>
        <taxon>Alphaproteobacteria</taxon>
        <taxon>Hyphomicrobiales</taxon>
        <taxon>Methylobacteriaceae</taxon>
        <taxon>Methylobacterium</taxon>
    </lineage>
</organism>
<feature type="transmembrane region" description="Helical" evidence="1">
    <location>
        <begin position="52"/>
        <end position="75"/>
    </location>
</feature>
<gene>
    <name evidence="2" type="ordered locus">Mnod_1784</name>
</gene>
<dbReference type="STRING" id="460265.Mnod_1784"/>
<sequence>MPLPALDPGPGPAYPLRDAGVLRGKAKAEPMLSGPCRWYPQRPPARDPSGGFVLLELVLALTILSLIAALALPWARPFDGPARLGIKAHEIAVLLRRDRDAARRAQRSVSTEVDLLSRTVRSGAANGEVAVPSAFALRVVAPVIRFSPDGSASGGAIFLAGQQKGGIVAVAVDDLTGAVTVTRGERHAP</sequence>
<evidence type="ECO:0000313" key="2">
    <source>
        <dbReference type="EMBL" id="ACL56774.1"/>
    </source>
</evidence>
<dbReference type="EMBL" id="CP001349">
    <property type="protein sequence ID" value="ACL56774.1"/>
    <property type="molecule type" value="Genomic_DNA"/>
</dbReference>
<evidence type="ECO:0000313" key="3">
    <source>
        <dbReference type="Proteomes" id="UP000008207"/>
    </source>
</evidence>
<keyword evidence="3" id="KW-1185">Reference proteome</keyword>